<evidence type="ECO:0000313" key="1">
    <source>
        <dbReference type="EMBL" id="EFM49472.1"/>
    </source>
</evidence>
<proteinExistence type="predicted"/>
<name>E0DDF9_9CORY</name>
<dbReference type="RefSeq" id="WP_005525147.1">
    <property type="nucleotide sequence ID" value="NZ_ACSH02000004.1"/>
</dbReference>
<keyword evidence="2" id="KW-1185">Reference proteome</keyword>
<protein>
    <submittedName>
        <fullName evidence="1">Uncharacterized protein</fullName>
    </submittedName>
</protein>
<organism evidence="1 2">
    <name type="scientific">Corynebacterium matruchotii ATCC 14266</name>
    <dbReference type="NCBI Taxonomy" id="553207"/>
    <lineage>
        <taxon>Bacteria</taxon>
        <taxon>Bacillati</taxon>
        <taxon>Actinomycetota</taxon>
        <taxon>Actinomycetes</taxon>
        <taxon>Mycobacteriales</taxon>
        <taxon>Corynebacteriaceae</taxon>
        <taxon>Corynebacterium</taxon>
    </lineage>
</organism>
<gene>
    <name evidence="1" type="ORF">HMPREF0299_7476</name>
</gene>
<reference evidence="1" key="1">
    <citation type="submission" date="2010-08" db="EMBL/GenBank/DDBJ databases">
        <authorList>
            <person name="Harkins D.M."/>
            <person name="Madupu R."/>
            <person name="Durkin A.S."/>
            <person name="Torralba M."/>
            <person name="Methe B."/>
            <person name="Sutton G.G."/>
            <person name="Nelson K.E."/>
        </authorList>
    </citation>
    <scope>NUCLEOTIDE SEQUENCE [LARGE SCALE GENOMIC DNA]</scope>
    <source>
        <strain evidence="1">ATCC 14266</strain>
    </source>
</reference>
<evidence type="ECO:0000313" key="2">
    <source>
        <dbReference type="Proteomes" id="UP000004218"/>
    </source>
</evidence>
<sequence>MFYLLDELLETCRLPRPRGSLQLLGLGQRGLRLEWVAPTNRLGWLLRRALRNLLRSLLWAG</sequence>
<dbReference type="AlphaFoldDB" id="E0DDF9"/>
<dbReference type="STRING" id="553207.HMPREF0299_7476"/>
<accession>E0DDF9</accession>
<dbReference type="Proteomes" id="UP000004218">
    <property type="component" value="Unassembled WGS sequence"/>
</dbReference>
<comment type="caution">
    <text evidence="1">The sequence shown here is derived from an EMBL/GenBank/DDBJ whole genome shotgun (WGS) entry which is preliminary data.</text>
</comment>
<dbReference type="GeneID" id="84573614"/>
<dbReference type="EMBL" id="ACSH02000004">
    <property type="protein sequence ID" value="EFM49472.1"/>
    <property type="molecule type" value="Genomic_DNA"/>
</dbReference>